<reference evidence="2 3" key="1">
    <citation type="submission" date="2010-10" db="EMBL/GenBank/DDBJ databases">
        <title>Complete sequence of Mesorhizobium opportunistum WSM2075.</title>
        <authorList>
            <consortium name="US DOE Joint Genome Institute"/>
            <person name="Lucas S."/>
            <person name="Copeland A."/>
            <person name="Lapidus A."/>
            <person name="Cheng J.-F."/>
            <person name="Bruce D."/>
            <person name="Goodwin L."/>
            <person name="Pitluck S."/>
            <person name="Chertkov O."/>
            <person name="Misra M."/>
            <person name="Detter J.C."/>
            <person name="Han C."/>
            <person name="Tapia R."/>
            <person name="Land M."/>
            <person name="Hauser L."/>
            <person name="Kyrpides N."/>
            <person name="Ovchinnikova G."/>
            <person name="Mavrommatis K.M."/>
            <person name="Tiwari R.P."/>
            <person name="Howieson J.G."/>
            <person name="O'Hara G.W."/>
            <person name="Nandasena K.G."/>
            <person name="Woyke T."/>
        </authorList>
    </citation>
    <scope>NUCLEOTIDE SEQUENCE [LARGE SCALE GENOMIC DNA]</scope>
    <source>
        <strain evidence="3">LMG 24607 / HAMBI 3007 / WSM2075</strain>
    </source>
</reference>
<proteinExistence type="predicted"/>
<evidence type="ECO:0000256" key="1">
    <source>
        <dbReference type="SAM" id="MobiDB-lite"/>
    </source>
</evidence>
<gene>
    <name evidence="2" type="ordered locus">Mesop_2080</name>
</gene>
<accession>F7YB89</accession>
<evidence type="ECO:0000313" key="2">
    <source>
        <dbReference type="EMBL" id="AEH86559.1"/>
    </source>
</evidence>
<dbReference type="Proteomes" id="UP000001623">
    <property type="component" value="Chromosome"/>
</dbReference>
<dbReference type="RefSeq" id="WP_013893283.1">
    <property type="nucleotide sequence ID" value="NC_015675.1"/>
</dbReference>
<organism evidence="2 3">
    <name type="scientific">Mesorhizobium opportunistum (strain LMG 24607 / HAMBI 3007 / WSM2075)</name>
    <dbReference type="NCBI Taxonomy" id="536019"/>
    <lineage>
        <taxon>Bacteria</taxon>
        <taxon>Pseudomonadati</taxon>
        <taxon>Pseudomonadota</taxon>
        <taxon>Alphaproteobacteria</taxon>
        <taxon>Hyphomicrobiales</taxon>
        <taxon>Phyllobacteriaceae</taxon>
        <taxon>Mesorhizobium</taxon>
    </lineage>
</organism>
<sequence>MRFIALQDPADNWMVYDLHSEVPAEFTCKVLYGLSREEAEHLTVLANAKFRSRTAIAEPMLGRPALRLKDLTPLTTLDIGPATPARICDWGCAAWQPRQRNRQLEEHGEKRRRSPATKP</sequence>
<feature type="compositionally biased region" description="Basic residues" evidence="1">
    <location>
        <begin position="110"/>
        <end position="119"/>
    </location>
</feature>
<name>F7YB89_MESOW</name>
<dbReference type="EMBL" id="CP002279">
    <property type="protein sequence ID" value="AEH86559.1"/>
    <property type="molecule type" value="Genomic_DNA"/>
</dbReference>
<dbReference type="HOGENOM" id="CLU_2058598_0_0_5"/>
<protein>
    <submittedName>
        <fullName evidence="2">Uncharacterized protein</fullName>
    </submittedName>
</protein>
<evidence type="ECO:0000313" key="3">
    <source>
        <dbReference type="Proteomes" id="UP000001623"/>
    </source>
</evidence>
<dbReference type="AlphaFoldDB" id="F7YB89"/>
<dbReference type="KEGG" id="mop:Mesop_2080"/>
<feature type="region of interest" description="Disordered" evidence="1">
    <location>
        <begin position="99"/>
        <end position="119"/>
    </location>
</feature>